<feature type="compositionally biased region" description="Basic and acidic residues" evidence="2">
    <location>
        <begin position="274"/>
        <end position="287"/>
    </location>
</feature>
<feature type="region of interest" description="Disordered" evidence="2">
    <location>
        <begin position="353"/>
        <end position="410"/>
    </location>
</feature>
<feature type="compositionally biased region" description="Gly residues" evidence="2">
    <location>
        <begin position="232"/>
        <end position="242"/>
    </location>
</feature>
<feature type="non-terminal residue" evidence="3">
    <location>
        <position position="842"/>
    </location>
</feature>
<keyword evidence="1" id="KW-0175">Coiled coil</keyword>
<dbReference type="VEuPathDB" id="PlasmoDB:POWCR01_000208100"/>
<dbReference type="VEuPathDB" id="PlasmoDB:PocGH01_00110800"/>
<dbReference type="Proteomes" id="UP000243200">
    <property type="component" value="Unassembled WGS sequence"/>
</dbReference>
<evidence type="ECO:0000313" key="4">
    <source>
        <dbReference type="Proteomes" id="UP000243200"/>
    </source>
</evidence>
<feature type="region of interest" description="Disordered" evidence="2">
    <location>
        <begin position="595"/>
        <end position="628"/>
    </location>
</feature>
<dbReference type="AlphaFoldDB" id="A0A1C3KK87"/>
<proteinExistence type="predicted"/>
<dbReference type="EMBL" id="FLRJ01000686">
    <property type="protein sequence ID" value="SBT74348.1"/>
    <property type="molecule type" value="Genomic_DNA"/>
</dbReference>
<reference evidence="3 4" key="1">
    <citation type="submission" date="2016-06" db="EMBL/GenBank/DDBJ databases">
        <authorList>
            <consortium name="Pathogen Informatics"/>
        </authorList>
    </citation>
    <scope>NUCLEOTIDE SEQUENCE [LARGE SCALE GENOMIC DNA]</scope>
</reference>
<evidence type="ECO:0000256" key="1">
    <source>
        <dbReference type="SAM" id="Coils"/>
    </source>
</evidence>
<accession>A0A1C3KK87</accession>
<organism evidence="3 4">
    <name type="scientific">Plasmodium ovale</name>
    <name type="common">malaria parasite P. ovale</name>
    <dbReference type="NCBI Taxonomy" id="36330"/>
    <lineage>
        <taxon>Eukaryota</taxon>
        <taxon>Sar</taxon>
        <taxon>Alveolata</taxon>
        <taxon>Apicomplexa</taxon>
        <taxon>Aconoidasida</taxon>
        <taxon>Haemosporida</taxon>
        <taxon>Plasmodiidae</taxon>
        <taxon>Plasmodium</taxon>
        <taxon>Plasmodium (Plasmodium)</taxon>
    </lineage>
</organism>
<evidence type="ECO:0000313" key="3">
    <source>
        <dbReference type="EMBL" id="SBT74348.1"/>
    </source>
</evidence>
<feature type="region of interest" description="Disordered" evidence="2">
    <location>
        <begin position="213"/>
        <end position="319"/>
    </location>
</feature>
<protein>
    <submittedName>
        <fullName evidence="3">STP1 protein</fullName>
    </submittedName>
</protein>
<feature type="compositionally biased region" description="Low complexity" evidence="2">
    <location>
        <begin position="260"/>
        <end position="273"/>
    </location>
</feature>
<dbReference type="OrthoDB" id="10486126at2759"/>
<feature type="coiled-coil region" evidence="1">
    <location>
        <begin position="765"/>
        <end position="792"/>
    </location>
</feature>
<feature type="compositionally biased region" description="Low complexity" evidence="2">
    <location>
        <begin position="425"/>
        <end position="449"/>
    </location>
</feature>
<feature type="compositionally biased region" description="Basic and acidic residues" evidence="2">
    <location>
        <begin position="243"/>
        <end position="256"/>
    </location>
</feature>
<sequence length="842" mass="94225">MAGDSGYTTLTHYIDIEVFLNWIQGYIRSLIRKYGHKKCGLMHVELCEEIKKIVNKKKTLILSPMDEEGKKKWNSEWRSQKNEFFNRLFQEEGFTYTCDSRKNTHNPSLYQLKSRHIQFCKDKDVRRAAVEANPEYKACREYDAWIETEKASFTSEYLRNVKEFRRPNVHKYFSTAEHPEGHDPLGTYRKSKLDCEIYNPNSKRYQAKLVEKAPAKSLPLPTASDPDPKSQGKGGGSILGKDGGGEKEKSDVKVPPKTELSSSNSQTSSLTNTKVDDTVNGQHDDLKANGTGPPNNTQDAGKPTEATDTQAKTPEQLPEPKISISHQDSLAANVPKTLPSVIKGQDTVSYSTASTTSATSDATHSTQNVAPRLPPDLSLVQPQSPAVAAVADQYSQEPTPPDPVRKSTDQDASLISALAPGLAPSQATASNSSASETSSTTTISTIGSSLDNDSHFPTLSTQPSVTTSVDTTVTQSVASVSGPPTITDAAMNKNPITSTIEIKSTTGEIGEPNSKHKTIPYSKYPNSASPKNRKDALPPDTGAQFPDAPSSAISSNLDDILLPVPSSSLPPGLPSGVSLGGQPSVLPASLNVVTRPDSNQIKTSPKDASQQSKDTNQVSSTSLPEGAQPDALHEWEDHNLLAQTVENDVYIKLLKINRYKQEMQKRKKENKKTLIEVHMEVLEEYKSDEWELYKGDFLEICLRGFINEENDTYLKLPNSELTINNINEKTIEDIQKHKILWNNWIEDHRNILEQWKKEEWFHILKNKWKKEQQIYKANNNKLQENILNEEEKHSIVSQKDIWRQWISKQANHIDMFNKEDWFKSMVYAQDKEKDNYHINEYN</sequence>
<feature type="region of interest" description="Disordered" evidence="2">
    <location>
        <begin position="422"/>
        <end position="467"/>
    </location>
</feature>
<feature type="compositionally biased region" description="Low complexity" evidence="2">
    <location>
        <begin position="353"/>
        <end position="366"/>
    </location>
</feature>
<feature type="region of interest" description="Disordered" evidence="2">
    <location>
        <begin position="503"/>
        <end position="554"/>
    </location>
</feature>
<evidence type="ECO:0000256" key="2">
    <source>
        <dbReference type="SAM" id="MobiDB-lite"/>
    </source>
</evidence>
<name>A0A1C3KK87_PLAOA</name>
<gene>
    <name evidence="3" type="primary">PowCR01_000208100</name>
    <name evidence="3" type="ORF">POWCR01_000208100</name>
</gene>
<feature type="compositionally biased region" description="Polar residues" evidence="2">
    <location>
        <begin position="596"/>
        <end position="623"/>
    </location>
</feature>